<reference evidence="1 2" key="1">
    <citation type="submission" date="2015-07" db="EMBL/GenBank/DDBJ databases">
        <authorList>
            <person name="Noorani M."/>
        </authorList>
    </citation>
    <scope>NUCLEOTIDE SEQUENCE [LARGE SCALE GENOMIC DNA]</scope>
    <source>
        <strain evidence="1 2">KCTC 42284</strain>
    </source>
</reference>
<dbReference type="CDD" id="cd06170">
    <property type="entry name" value="LuxR_C_like"/>
    <property type="match status" value="1"/>
</dbReference>
<dbReference type="EMBL" id="CP012154">
    <property type="protein sequence ID" value="AKS41981.1"/>
    <property type="molecule type" value="Genomic_DNA"/>
</dbReference>
<gene>
    <name evidence="1" type="ORF">WM2015_1611</name>
</gene>
<dbReference type="Proteomes" id="UP000066624">
    <property type="component" value="Chromosome"/>
</dbReference>
<proteinExistence type="predicted"/>
<dbReference type="InterPro" id="IPR000792">
    <property type="entry name" value="Tscrpt_reg_LuxR_C"/>
</dbReference>
<dbReference type="GO" id="GO:0003677">
    <property type="term" value="F:DNA binding"/>
    <property type="evidence" value="ECO:0007669"/>
    <property type="project" value="InterPro"/>
</dbReference>
<dbReference type="SUPFAM" id="SSF46894">
    <property type="entry name" value="C-terminal effector domain of the bipartite response regulators"/>
    <property type="match status" value="1"/>
</dbReference>
<organism evidence="1 2">
    <name type="scientific">Wenzhouxiangella marina</name>
    <dbReference type="NCBI Taxonomy" id="1579979"/>
    <lineage>
        <taxon>Bacteria</taxon>
        <taxon>Pseudomonadati</taxon>
        <taxon>Pseudomonadota</taxon>
        <taxon>Gammaproteobacteria</taxon>
        <taxon>Chromatiales</taxon>
        <taxon>Wenzhouxiangellaceae</taxon>
        <taxon>Wenzhouxiangella</taxon>
    </lineage>
</organism>
<accession>A0A0K0XWJ0</accession>
<dbReference type="InterPro" id="IPR036388">
    <property type="entry name" value="WH-like_DNA-bd_sf"/>
</dbReference>
<evidence type="ECO:0000313" key="2">
    <source>
        <dbReference type="Proteomes" id="UP000066624"/>
    </source>
</evidence>
<protein>
    <submittedName>
        <fullName evidence="1">Uncharacterized protein</fullName>
    </submittedName>
</protein>
<dbReference type="PROSITE" id="PS50043">
    <property type="entry name" value="HTH_LUXR_2"/>
    <property type="match status" value="1"/>
</dbReference>
<name>A0A0K0XWJ0_9GAMM</name>
<dbReference type="KEGG" id="wma:WM2015_1611"/>
<dbReference type="Pfam" id="PF00196">
    <property type="entry name" value="GerE"/>
    <property type="match status" value="1"/>
</dbReference>
<dbReference type="GO" id="GO:0006355">
    <property type="term" value="P:regulation of DNA-templated transcription"/>
    <property type="evidence" value="ECO:0007669"/>
    <property type="project" value="InterPro"/>
</dbReference>
<evidence type="ECO:0000313" key="1">
    <source>
        <dbReference type="EMBL" id="AKS41981.1"/>
    </source>
</evidence>
<keyword evidence="2" id="KW-1185">Reference proteome</keyword>
<dbReference type="InterPro" id="IPR016032">
    <property type="entry name" value="Sig_transdc_resp-reg_C-effctor"/>
</dbReference>
<dbReference type="Gene3D" id="1.10.10.10">
    <property type="entry name" value="Winged helix-like DNA-binding domain superfamily/Winged helix DNA-binding domain"/>
    <property type="match status" value="1"/>
</dbReference>
<dbReference type="AlphaFoldDB" id="A0A0K0XWJ0"/>
<dbReference type="RefSeq" id="WP_169751128.1">
    <property type="nucleotide sequence ID" value="NZ_CP012154.1"/>
</dbReference>
<dbReference type="SMART" id="SM00421">
    <property type="entry name" value="HTH_LUXR"/>
    <property type="match status" value="1"/>
</dbReference>
<sequence length="259" mass="29130">MTQDLHTELQSLLQAESSDRALNDLLKALRQRPVAGVCGFSYPLERHAAHEVKVHWAQDLSGELEALSVEDFAQQGFDNTPAWLLRWALTRAQPFHLRRYSRYLPFSTVIILRSTKPPDGRGLKDLIAVPYPHAPRGLGALIGLFEPIPDSVVRELVLLTTACLARQPWGIEAEHRSVLSERQLECLQWIVAGKSLEDTARIIGMSYSNVRYHLERAKEQTGLHSLQQLVAFAAVEYGLSPFGPERPPDESDQPRRARG</sequence>